<dbReference type="Proteomes" id="UP000823561">
    <property type="component" value="Chromosome 17"/>
</dbReference>
<dbReference type="InterPro" id="IPR017782">
    <property type="entry name" value="Hydroxyacylglutathione_Hdrlase"/>
</dbReference>
<dbReference type="GO" id="GO:0046872">
    <property type="term" value="F:metal ion binding"/>
    <property type="evidence" value="ECO:0007669"/>
    <property type="project" value="UniProtKB-KW"/>
</dbReference>
<evidence type="ECO:0000256" key="1">
    <source>
        <dbReference type="ARBA" id="ARBA00001947"/>
    </source>
</evidence>
<dbReference type="PANTHER" id="PTHR11935:SF116">
    <property type="entry name" value="HYDROLASE PNKD-RELATED"/>
    <property type="match status" value="1"/>
</dbReference>
<dbReference type="SMART" id="SM00849">
    <property type="entry name" value="Lactamase_B"/>
    <property type="match status" value="1"/>
</dbReference>
<protein>
    <recommendedName>
        <fullName evidence="7">Metallo-beta-lactamase domain-containing protein</fullName>
    </recommendedName>
</protein>
<evidence type="ECO:0000256" key="2">
    <source>
        <dbReference type="ARBA" id="ARBA00006759"/>
    </source>
</evidence>
<dbReference type="GO" id="GO:0005739">
    <property type="term" value="C:mitochondrion"/>
    <property type="evidence" value="ECO:0007669"/>
    <property type="project" value="TreeGrafter"/>
</dbReference>
<evidence type="ECO:0000313" key="8">
    <source>
        <dbReference type="EMBL" id="KAG5267693.1"/>
    </source>
</evidence>
<dbReference type="PANTHER" id="PTHR11935">
    <property type="entry name" value="BETA LACTAMASE DOMAIN"/>
    <property type="match status" value="1"/>
</dbReference>
<keyword evidence="3" id="KW-0479">Metal-binding</keyword>
<dbReference type="AlphaFoldDB" id="A0AAV6FXV4"/>
<dbReference type="Pfam" id="PF00753">
    <property type="entry name" value="Lactamase_B"/>
    <property type="match status" value="1"/>
</dbReference>
<comment type="cofactor">
    <cofactor evidence="1">
        <name>Zn(2+)</name>
        <dbReference type="ChEBI" id="CHEBI:29105"/>
    </cofactor>
</comment>
<feature type="domain" description="Metallo-beta-lactamase" evidence="7">
    <location>
        <begin position="105"/>
        <end position="268"/>
    </location>
</feature>
<reference evidence="8 9" key="1">
    <citation type="submission" date="2020-10" db="EMBL/GenBank/DDBJ databases">
        <title>Chromosome-scale genome assembly of the Allis shad, Alosa alosa.</title>
        <authorList>
            <person name="Margot Z."/>
            <person name="Christophe K."/>
            <person name="Cabau C."/>
            <person name="Louis A."/>
            <person name="Berthelot C."/>
            <person name="Parey E."/>
            <person name="Roest Crollius H."/>
            <person name="Montfort J."/>
            <person name="Robinson-Rechavi M."/>
            <person name="Bucao C."/>
            <person name="Bouchez O."/>
            <person name="Gislard M."/>
            <person name="Lluch J."/>
            <person name="Milhes M."/>
            <person name="Lampietro C."/>
            <person name="Lopez Roques C."/>
            <person name="Donnadieu C."/>
            <person name="Braasch I."/>
            <person name="Desvignes T."/>
            <person name="Postlethwait J."/>
            <person name="Bobe J."/>
            <person name="Guiguen Y."/>
        </authorList>
    </citation>
    <scope>NUCLEOTIDE SEQUENCE [LARGE SCALE GENOMIC DNA]</scope>
    <source>
        <strain evidence="8">M-15738</strain>
        <tissue evidence="8">Blood</tissue>
    </source>
</reference>
<dbReference type="EMBL" id="JADWDJ010000017">
    <property type="protein sequence ID" value="KAG5267693.1"/>
    <property type="molecule type" value="Genomic_DNA"/>
</dbReference>
<evidence type="ECO:0000259" key="7">
    <source>
        <dbReference type="SMART" id="SM00849"/>
    </source>
</evidence>
<dbReference type="Pfam" id="PF16123">
    <property type="entry name" value="HAGH_C"/>
    <property type="match status" value="1"/>
</dbReference>
<evidence type="ECO:0000256" key="6">
    <source>
        <dbReference type="SAM" id="Phobius"/>
    </source>
</evidence>
<dbReference type="InterPro" id="IPR035680">
    <property type="entry name" value="Clx_II_MBL"/>
</dbReference>
<gene>
    <name evidence="8" type="ORF">AALO_G00224600</name>
</gene>
<keyword evidence="6" id="KW-1133">Transmembrane helix</keyword>
<dbReference type="GO" id="GO:0004416">
    <property type="term" value="F:hydroxyacylglutathione hydrolase activity"/>
    <property type="evidence" value="ECO:0007669"/>
    <property type="project" value="InterPro"/>
</dbReference>
<keyword evidence="9" id="KW-1185">Reference proteome</keyword>
<dbReference type="CDD" id="cd07723">
    <property type="entry name" value="hydroxyacylglutathione_hydrolase_MBL-fold"/>
    <property type="match status" value="1"/>
</dbReference>
<accession>A0AAV6FXV4</accession>
<evidence type="ECO:0000313" key="9">
    <source>
        <dbReference type="Proteomes" id="UP000823561"/>
    </source>
</evidence>
<keyword evidence="6" id="KW-0812">Transmembrane</keyword>
<comment type="similarity">
    <text evidence="2">Belongs to the metallo-beta-lactamase superfamily. Glyoxalase II family.</text>
</comment>
<organism evidence="8 9">
    <name type="scientific">Alosa alosa</name>
    <name type="common">allis shad</name>
    <dbReference type="NCBI Taxonomy" id="278164"/>
    <lineage>
        <taxon>Eukaryota</taxon>
        <taxon>Metazoa</taxon>
        <taxon>Chordata</taxon>
        <taxon>Craniata</taxon>
        <taxon>Vertebrata</taxon>
        <taxon>Euteleostomi</taxon>
        <taxon>Actinopterygii</taxon>
        <taxon>Neopterygii</taxon>
        <taxon>Teleostei</taxon>
        <taxon>Clupei</taxon>
        <taxon>Clupeiformes</taxon>
        <taxon>Clupeoidei</taxon>
        <taxon>Clupeidae</taxon>
        <taxon>Alosa</taxon>
    </lineage>
</organism>
<sequence length="362" mass="41182">MMALPDWMVCFLGVGACCLGLCIYHRRRLGRKCTWNSGFIVRIMARTEKPLFWIAYSLYTKTKLGYMFYKRQMRKAREQYPTGHSKTQATTLNGVKIIPIPVLSDNYSYLIVDTPSNLAVVVDPADPQAVQACLEEEGVTLEAILCTHKHWDHSGGNKGLKRLHAGCRVYGNAMDNIPGLTHPLSDKDAIDIGTHLRFRAFYTPGHTVGHMIYLLEGRNFGSPSSLFSGDLVFLSGCGRMFEGNALTMLSSLDTVSSLNDETLLWPGHEYAEDNLLFAAELEPTNSTREQKLQWVQQQRGQRLCTSPSTLGEEKEYNPFLRSHALELQRALGLQQNQDEDWTAYRARILEELRRRKDIYKRR</sequence>
<keyword evidence="5" id="KW-0862">Zinc</keyword>
<dbReference type="GO" id="GO:0019243">
    <property type="term" value="P:methylglyoxal catabolic process to D-lactate via S-lactoyl-glutathione"/>
    <property type="evidence" value="ECO:0007669"/>
    <property type="project" value="InterPro"/>
</dbReference>
<evidence type="ECO:0000256" key="4">
    <source>
        <dbReference type="ARBA" id="ARBA00022801"/>
    </source>
</evidence>
<dbReference type="InterPro" id="IPR036866">
    <property type="entry name" value="RibonucZ/Hydroxyglut_hydro"/>
</dbReference>
<evidence type="ECO:0000256" key="5">
    <source>
        <dbReference type="ARBA" id="ARBA00022833"/>
    </source>
</evidence>
<dbReference type="SUPFAM" id="SSF56281">
    <property type="entry name" value="Metallo-hydrolase/oxidoreductase"/>
    <property type="match status" value="1"/>
</dbReference>
<evidence type="ECO:0000256" key="3">
    <source>
        <dbReference type="ARBA" id="ARBA00022723"/>
    </source>
</evidence>
<dbReference type="InterPro" id="IPR032282">
    <property type="entry name" value="HAGH_C"/>
</dbReference>
<dbReference type="HAMAP" id="MF_01374">
    <property type="entry name" value="Glyoxalase_2"/>
    <property type="match status" value="1"/>
</dbReference>
<comment type="caution">
    <text evidence="8">The sequence shown here is derived from an EMBL/GenBank/DDBJ whole genome shotgun (WGS) entry which is preliminary data.</text>
</comment>
<dbReference type="Gene3D" id="3.60.15.10">
    <property type="entry name" value="Ribonuclease Z/Hydroxyacylglutathione hydrolase-like"/>
    <property type="match status" value="1"/>
</dbReference>
<keyword evidence="4" id="KW-0378">Hydrolase</keyword>
<name>A0AAV6FXV4_9TELE</name>
<dbReference type="InterPro" id="IPR001279">
    <property type="entry name" value="Metallo-B-lactamas"/>
</dbReference>
<proteinExistence type="inferred from homology"/>
<keyword evidence="6" id="KW-0472">Membrane</keyword>
<dbReference type="NCBIfam" id="TIGR03413">
    <property type="entry name" value="GSH_gloB"/>
    <property type="match status" value="1"/>
</dbReference>
<feature type="transmembrane region" description="Helical" evidence="6">
    <location>
        <begin position="6"/>
        <end position="24"/>
    </location>
</feature>